<evidence type="ECO:0000313" key="2">
    <source>
        <dbReference type="EMBL" id="CAJ0567992.1"/>
    </source>
</evidence>
<dbReference type="Proteomes" id="UP001177023">
    <property type="component" value="Unassembled WGS sequence"/>
</dbReference>
<feature type="compositionally biased region" description="Polar residues" evidence="1">
    <location>
        <begin position="196"/>
        <end position="226"/>
    </location>
</feature>
<protein>
    <recommendedName>
        <fullName evidence="4">Apple domain-containing protein</fullName>
    </recommendedName>
</protein>
<accession>A0AA36CGD0</accession>
<comment type="caution">
    <text evidence="2">The sequence shown here is derived from an EMBL/GenBank/DDBJ whole genome shotgun (WGS) entry which is preliminary data.</text>
</comment>
<evidence type="ECO:0008006" key="4">
    <source>
        <dbReference type="Google" id="ProtNLM"/>
    </source>
</evidence>
<keyword evidence="3" id="KW-1185">Reference proteome</keyword>
<sequence length="248" mass="27581">MTHSAPRETTISRNSPSSHAEKLAAVLASFSFGTPGCPDESIYAFHNETEADRSRYIFIEYHAPSLHDCISKCFGNQFCYSLRYDEGRHDTCAMYYFSAYNCTHQTLVQARTIEYKGVPVTIDCLRCPNNGEFITAPPVDFVGEQTLDAMHQLDNKGLDQKGKEEEEETAETVRVHRPSEKIDTTTVEPPSTTTEAANSETVTSQIVMIHTEPTTEGEASTTPSTTEDAEEHPNEPTATPHSLHFDPI</sequence>
<evidence type="ECO:0000313" key="3">
    <source>
        <dbReference type="Proteomes" id="UP001177023"/>
    </source>
</evidence>
<reference evidence="2" key="1">
    <citation type="submission" date="2023-06" db="EMBL/GenBank/DDBJ databases">
        <authorList>
            <person name="Delattre M."/>
        </authorList>
    </citation>
    <scope>NUCLEOTIDE SEQUENCE</scope>
    <source>
        <strain evidence="2">AF72</strain>
    </source>
</reference>
<dbReference type="PANTHER" id="PTHR21583:SF8">
    <property type="entry name" value="PROTEIN ELYS"/>
    <property type="match status" value="1"/>
</dbReference>
<feature type="compositionally biased region" description="Basic and acidic residues" evidence="1">
    <location>
        <begin position="171"/>
        <end position="183"/>
    </location>
</feature>
<dbReference type="InterPro" id="IPR052620">
    <property type="entry name" value="ELYS/MEL-28_NucAsmblyFactor"/>
</dbReference>
<feature type="non-terminal residue" evidence="2">
    <location>
        <position position="1"/>
    </location>
</feature>
<proteinExistence type="predicted"/>
<feature type="compositionally biased region" description="Low complexity" evidence="1">
    <location>
        <begin position="184"/>
        <end position="195"/>
    </location>
</feature>
<organism evidence="2 3">
    <name type="scientific">Mesorhabditis spiculigera</name>
    <dbReference type="NCBI Taxonomy" id="96644"/>
    <lineage>
        <taxon>Eukaryota</taxon>
        <taxon>Metazoa</taxon>
        <taxon>Ecdysozoa</taxon>
        <taxon>Nematoda</taxon>
        <taxon>Chromadorea</taxon>
        <taxon>Rhabditida</taxon>
        <taxon>Rhabditina</taxon>
        <taxon>Rhabditomorpha</taxon>
        <taxon>Rhabditoidea</taxon>
        <taxon>Rhabditidae</taxon>
        <taxon>Mesorhabditinae</taxon>
        <taxon>Mesorhabditis</taxon>
    </lineage>
</organism>
<feature type="region of interest" description="Disordered" evidence="1">
    <location>
        <begin position="156"/>
        <end position="248"/>
    </location>
</feature>
<dbReference type="EMBL" id="CATQJA010001626">
    <property type="protein sequence ID" value="CAJ0567992.1"/>
    <property type="molecule type" value="Genomic_DNA"/>
</dbReference>
<name>A0AA36CGD0_9BILA</name>
<gene>
    <name evidence="2" type="ORF">MSPICULIGERA_LOCUS6523</name>
</gene>
<dbReference type="AlphaFoldDB" id="A0AA36CGD0"/>
<evidence type="ECO:0000256" key="1">
    <source>
        <dbReference type="SAM" id="MobiDB-lite"/>
    </source>
</evidence>
<dbReference type="PANTHER" id="PTHR21583">
    <property type="entry name" value="ELYS PROTEIN"/>
    <property type="match status" value="1"/>
</dbReference>